<dbReference type="PROSITE" id="PS50977">
    <property type="entry name" value="HTH_TETR_2"/>
    <property type="match status" value="1"/>
</dbReference>
<accession>A0A939B654</accession>
<dbReference type="PANTHER" id="PTHR30055">
    <property type="entry name" value="HTH-TYPE TRANSCRIPTIONAL REGULATOR RUTR"/>
    <property type="match status" value="1"/>
</dbReference>
<keyword evidence="8" id="KW-1185">Reference proteome</keyword>
<gene>
    <name evidence="7" type="ORF">H6B30_15520</name>
</gene>
<dbReference type="InterPro" id="IPR001647">
    <property type="entry name" value="HTH_TetR"/>
</dbReference>
<dbReference type="InterPro" id="IPR036271">
    <property type="entry name" value="Tet_transcr_reg_TetR-rel_C_sf"/>
</dbReference>
<reference evidence="7 8" key="1">
    <citation type="journal article" date="2021" name="Sci. Rep.">
        <title>The distribution of antibiotic resistance genes in chicken gut microbiota commensals.</title>
        <authorList>
            <person name="Juricova H."/>
            <person name="Matiasovicova J."/>
            <person name="Kubasova T."/>
            <person name="Cejkova D."/>
            <person name="Rychlik I."/>
        </authorList>
    </citation>
    <scope>NUCLEOTIDE SEQUENCE [LARGE SCALE GENOMIC DNA]</scope>
    <source>
        <strain evidence="7 8">An819</strain>
    </source>
</reference>
<dbReference type="FunFam" id="1.10.10.60:FF:000141">
    <property type="entry name" value="TetR family transcriptional regulator"/>
    <property type="match status" value="1"/>
</dbReference>
<feature type="transmembrane region" description="Helical" evidence="5">
    <location>
        <begin position="156"/>
        <end position="179"/>
    </location>
</feature>
<dbReference type="InterPro" id="IPR050109">
    <property type="entry name" value="HTH-type_TetR-like_transc_reg"/>
</dbReference>
<keyword evidence="5" id="KW-1133">Transmembrane helix</keyword>
<keyword evidence="5" id="KW-0812">Transmembrane</keyword>
<dbReference type="Gene3D" id="1.10.357.10">
    <property type="entry name" value="Tetracycline Repressor, domain 2"/>
    <property type="match status" value="1"/>
</dbReference>
<dbReference type="SUPFAM" id="SSF46689">
    <property type="entry name" value="Homeodomain-like"/>
    <property type="match status" value="1"/>
</dbReference>
<feature type="domain" description="HTH tetR-type" evidence="6">
    <location>
        <begin position="9"/>
        <end position="69"/>
    </location>
</feature>
<dbReference type="RefSeq" id="WP_205112176.1">
    <property type="nucleotide sequence ID" value="NZ_JACJJL010000052.1"/>
</dbReference>
<dbReference type="SUPFAM" id="SSF48498">
    <property type="entry name" value="Tetracyclin repressor-like, C-terminal domain"/>
    <property type="match status" value="1"/>
</dbReference>
<evidence type="ECO:0000256" key="4">
    <source>
        <dbReference type="PROSITE-ProRule" id="PRU00335"/>
    </source>
</evidence>
<comment type="caution">
    <text evidence="7">The sequence shown here is derived from an EMBL/GenBank/DDBJ whole genome shotgun (WGS) entry which is preliminary data.</text>
</comment>
<protein>
    <submittedName>
        <fullName evidence="7">TetR/AcrR family transcriptional regulator</fullName>
    </submittedName>
</protein>
<evidence type="ECO:0000259" key="6">
    <source>
        <dbReference type="PROSITE" id="PS50977"/>
    </source>
</evidence>
<dbReference type="PRINTS" id="PR00455">
    <property type="entry name" value="HTHTETR"/>
</dbReference>
<evidence type="ECO:0000256" key="3">
    <source>
        <dbReference type="ARBA" id="ARBA00023163"/>
    </source>
</evidence>
<dbReference type="GO" id="GO:0000976">
    <property type="term" value="F:transcription cis-regulatory region binding"/>
    <property type="evidence" value="ECO:0007669"/>
    <property type="project" value="TreeGrafter"/>
</dbReference>
<dbReference type="Pfam" id="PF00440">
    <property type="entry name" value="TetR_N"/>
    <property type="match status" value="1"/>
</dbReference>
<dbReference type="InterPro" id="IPR009057">
    <property type="entry name" value="Homeodomain-like_sf"/>
</dbReference>
<keyword evidence="2 4" id="KW-0238">DNA-binding</keyword>
<evidence type="ECO:0000313" key="8">
    <source>
        <dbReference type="Proteomes" id="UP000764045"/>
    </source>
</evidence>
<evidence type="ECO:0000256" key="5">
    <source>
        <dbReference type="SAM" id="Phobius"/>
    </source>
</evidence>
<sequence length="180" mass="20375">MATDKNHTGGLEARIVDAARQLFIERGFVGTSMSDIASRAGINRPTLHYYFRTKERMFDAVFGGIVGTLVPRVKNIVLQPDRPIGERVASVVDAYYDVFGANPGLPMFIVREMHRDFDGVVRTIMEMRLGQYIESVRQGLQGEMDSGRLRQVPMRYLFLTFYSMLTMPFVAGNLCRTVLL</sequence>
<organism evidence="7 8">
    <name type="scientific">Marseilla massiliensis</name>
    <dbReference type="NCBI Taxonomy" id="1841864"/>
    <lineage>
        <taxon>Bacteria</taxon>
        <taxon>Pseudomonadati</taxon>
        <taxon>Bacteroidota</taxon>
        <taxon>Bacteroidia</taxon>
        <taxon>Bacteroidales</taxon>
        <taxon>Prevotellaceae</taxon>
        <taxon>Marseilla</taxon>
    </lineage>
</organism>
<dbReference type="AlphaFoldDB" id="A0A939B654"/>
<feature type="non-terminal residue" evidence="7">
    <location>
        <position position="180"/>
    </location>
</feature>
<evidence type="ECO:0000256" key="2">
    <source>
        <dbReference type="ARBA" id="ARBA00023125"/>
    </source>
</evidence>
<keyword evidence="5" id="KW-0472">Membrane</keyword>
<proteinExistence type="predicted"/>
<dbReference type="PROSITE" id="PS01081">
    <property type="entry name" value="HTH_TETR_1"/>
    <property type="match status" value="1"/>
</dbReference>
<evidence type="ECO:0000313" key="7">
    <source>
        <dbReference type="EMBL" id="MBM6663129.1"/>
    </source>
</evidence>
<dbReference type="GO" id="GO:0003700">
    <property type="term" value="F:DNA-binding transcription factor activity"/>
    <property type="evidence" value="ECO:0007669"/>
    <property type="project" value="TreeGrafter"/>
</dbReference>
<feature type="DNA-binding region" description="H-T-H motif" evidence="4">
    <location>
        <begin position="32"/>
        <end position="51"/>
    </location>
</feature>
<keyword evidence="3" id="KW-0804">Transcription</keyword>
<name>A0A939B654_9BACT</name>
<dbReference type="InterPro" id="IPR023772">
    <property type="entry name" value="DNA-bd_HTH_TetR-type_CS"/>
</dbReference>
<dbReference type="Proteomes" id="UP000764045">
    <property type="component" value="Unassembled WGS sequence"/>
</dbReference>
<dbReference type="EMBL" id="JACJJL010000052">
    <property type="protein sequence ID" value="MBM6663129.1"/>
    <property type="molecule type" value="Genomic_DNA"/>
</dbReference>
<keyword evidence="1" id="KW-0805">Transcription regulation</keyword>
<dbReference type="PANTHER" id="PTHR30055:SF207">
    <property type="entry name" value="HTH-TYPE TRANSCRIPTIONAL REPRESSOR FATR"/>
    <property type="match status" value="1"/>
</dbReference>
<evidence type="ECO:0000256" key="1">
    <source>
        <dbReference type="ARBA" id="ARBA00023015"/>
    </source>
</evidence>